<organism evidence="5 6">
    <name type="scientific">Streptomyces xanthochromogenes</name>
    <dbReference type="NCBI Taxonomy" id="67384"/>
    <lineage>
        <taxon>Bacteria</taxon>
        <taxon>Bacillati</taxon>
        <taxon>Actinomycetota</taxon>
        <taxon>Actinomycetes</taxon>
        <taxon>Kitasatosporales</taxon>
        <taxon>Streptomycetaceae</taxon>
        <taxon>Streptomyces</taxon>
    </lineage>
</organism>
<dbReference type="Gene3D" id="3.40.50.980">
    <property type="match status" value="4"/>
</dbReference>
<dbReference type="PANTHER" id="PTHR45527:SF1">
    <property type="entry name" value="FATTY ACID SYNTHASE"/>
    <property type="match status" value="1"/>
</dbReference>
<dbReference type="InterPro" id="IPR020806">
    <property type="entry name" value="PKS_PP-bd"/>
</dbReference>
<dbReference type="GeneID" id="96293221"/>
<dbReference type="CDD" id="cd19531">
    <property type="entry name" value="LCL_NRPS-like"/>
    <property type="match status" value="1"/>
</dbReference>
<dbReference type="PANTHER" id="PTHR45527">
    <property type="entry name" value="NONRIBOSOMAL PEPTIDE SYNTHETASE"/>
    <property type="match status" value="1"/>
</dbReference>
<reference evidence="6" key="1">
    <citation type="journal article" date="2019" name="Int. J. Syst. Evol. Microbiol.">
        <title>The Global Catalogue of Microorganisms (GCM) 10K type strain sequencing project: providing services to taxonomists for standard genome sequencing and annotation.</title>
        <authorList>
            <consortium name="The Broad Institute Genomics Platform"/>
            <consortium name="The Broad Institute Genome Sequencing Center for Infectious Disease"/>
            <person name="Wu L."/>
            <person name="Ma J."/>
        </authorList>
    </citation>
    <scope>NUCLEOTIDE SEQUENCE [LARGE SCALE GENOMIC DNA]</scope>
    <source>
        <strain evidence="6">JCM 4594</strain>
    </source>
</reference>
<dbReference type="InterPro" id="IPR025110">
    <property type="entry name" value="AMP-bd_C"/>
</dbReference>
<dbReference type="Gene3D" id="3.30.559.10">
    <property type="entry name" value="Chloramphenicol acetyltransferase-like domain"/>
    <property type="match status" value="3"/>
</dbReference>
<evidence type="ECO:0000259" key="4">
    <source>
        <dbReference type="PROSITE" id="PS50075"/>
    </source>
</evidence>
<keyword evidence="6" id="KW-1185">Reference proteome</keyword>
<evidence type="ECO:0000313" key="5">
    <source>
        <dbReference type="EMBL" id="GGY52202.1"/>
    </source>
</evidence>
<dbReference type="Gene3D" id="2.30.38.10">
    <property type="entry name" value="Luciferase, Domain 3"/>
    <property type="match status" value="2"/>
</dbReference>
<dbReference type="InterPro" id="IPR009081">
    <property type="entry name" value="PP-bd_ACP"/>
</dbReference>
<dbReference type="SUPFAM" id="SSF56601">
    <property type="entry name" value="beta-lactamase/transpeptidase-like"/>
    <property type="match status" value="1"/>
</dbReference>
<dbReference type="PROSITE" id="PS00012">
    <property type="entry name" value="PHOSPHOPANTETHEINE"/>
    <property type="match status" value="3"/>
</dbReference>
<dbReference type="SMART" id="SM00823">
    <property type="entry name" value="PKS_PP"/>
    <property type="match status" value="3"/>
</dbReference>
<dbReference type="Proteomes" id="UP000600946">
    <property type="component" value="Unassembled WGS sequence"/>
</dbReference>
<dbReference type="InterPro" id="IPR001242">
    <property type="entry name" value="Condensation_dom"/>
</dbReference>
<dbReference type="SUPFAM" id="SSF47336">
    <property type="entry name" value="ACP-like"/>
    <property type="match status" value="3"/>
</dbReference>
<dbReference type="SUPFAM" id="SSF56801">
    <property type="entry name" value="Acetyl-CoA synthetase-like"/>
    <property type="match status" value="3"/>
</dbReference>
<dbReference type="InterPro" id="IPR012338">
    <property type="entry name" value="Beta-lactam/transpept-like"/>
</dbReference>
<dbReference type="Pfam" id="PF00501">
    <property type="entry name" value="AMP-binding"/>
    <property type="match status" value="3"/>
</dbReference>
<dbReference type="InterPro" id="IPR006162">
    <property type="entry name" value="Ppantetheine_attach_site"/>
</dbReference>
<dbReference type="NCBIfam" id="NF003417">
    <property type="entry name" value="PRK04813.1"/>
    <property type="match status" value="3"/>
</dbReference>
<dbReference type="InterPro" id="IPR020845">
    <property type="entry name" value="AMP-binding_CS"/>
</dbReference>
<dbReference type="Pfam" id="PF00144">
    <property type="entry name" value="Beta-lactamase"/>
    <property type="match status" value="1"/>
</dbReference>
<dbReference type="InterPro" id="IPR000873">
    <property type="entry name" value="AMP-dep_synth/lig_dom"/>
</dbReference>
<dbReference type="Gene3D" id="3.30.300.30">
    <property type="match status" value="3"/>
</dbReference>
<name>A0ABQ3AHG4_9ACTN</name>
<comment type="caution">
    <text evidence="5">The sequence shown here is derived from an EMBL/GenBank/DDBJ whole genome shotgun (WGS) entry which is preliminary data.</text>
</comment>
<dbReference type="Pfam" id="PF13193">
    <property type="entry name" value="AMP-binding_C"/>
    <property type="match status" value="3"/>
</dbReference>
<gene>
    <name evidence="5" type="ORF">GCM10010326_52980</name>
</gene>
<evidence type="ECO:0000313" key="6">
    <source>
        <dbReference type="Proteomes" id="UP000600946"/>
    </source>
</evidence>
<dbReference type="EMBL" id="BMUU01000010">
    <property type="protein sequence ID" value="GGY52202.1"/>
    <property type="molecule type" value="Genomic_DNA"/>
</dbReference>
<dbReference type="CDD" id="cd05930">
    <property type="entry name" value="A_NRPS"/>
    <property type="match status" value="1"/>
</dbReference>
<dbReference type="Pfam" id="PF00668">
    <property type="entry name" value="Condensation"/>
    <property type="match status" value="3"/>
</dbReference>
<dbReference type="Gene3D" id="3.40.710.10">
    <property type="entry name" value="DD-peptidase/beta-lactamase superfamily"/>
    <property type="match status" value="1"/>
</dbReference>
<dbReference type="InterPro" id="IPR036736">
    <property type="entry name" value="ACP-like_sf"/>
</dbReference>
<evidence type="ECO:0000256" key="1">
    <source>
        <dbReference type="ARBA" id="ARBA00001957"/>
    </source>
</evidence>
<evidence type="ECO:0000256" key="2">
    <source>
        <dbReference type="ARBA" id="ARBA00022450"/>
    </source>
</evidence>
<feature type="domain" description="Carrier" evidence="4">
    <location>
        <begin position="1034"/>
        <end position="1108"/>
    </location>
</feature>
<feature type="domain" description="Carrier" evidence="4">
    <location>
        <begin position="3141"/>
        <end position="3215"/>
    </location>
</feature>
<dbReference type="PROSITE" id="PS50075">
    <property type="entry name" value="CARRIER"/>
    <property type="match status" value="3"/>
</dbReference>
<dbReference type="InterPro" id="IPR042099">
    <property type="entry name" value="ANL_N_sf"/>
</dbReference>
<keyword evidence="2" id="KW-0596">Phosphopantetheine</keyword>
<protein>
    <recommendedName>
        <fullName evidence="4">Carrier domain-containing protein</fullName>
    </recommendedName>
</protein>
<feature type="domain" description="Carrier" evidence="4">
    <location>
        <begin position="2085"/>
        <end position="2159"/>
    </location>
</feature>
<dbReference type="InterPro" id="IPR045851">
    <property type="entry name" value="AMP-bd_C_sf"/>
</dbReference>
<comment type="cofactor">
    <cofactor evidence="1">
        <name>pantetheine 4'-phosphate</name>
        <dbReference type="ChEBI" id="CHEBI:47942"/>
    </cofactor>
</comment>
<dbReference type="Gene3D" id="1.10.1200.10">
    <property type="entry name" value="ACP-like"/>
    <property type="match status" value="3"/>
</dbReference>
<dbReference type="SUPFAM" id="SSF52777">
    <property type="entry name" value="CoA-dependent acyltransferases"/>
    <property type="match status" value="6"/>
</dbReference>
<dbReference type="Pfam" id="PF00550">
    <property type="entry name" value="PP-binding"/>
    <property type="match status" value="3"/>
</dbReference>
<dbReference type="NCBIfam" id="TIGR01733">
    <property type="entry name" value="AA-adenyl-dom"/>
    <property type="match status" value="3"/>
</dbReference>
<keyword evidence="3" id="KW-0597">Phosphoprotein</keyword>
<dbReference type="PROSITE" id="PS00455">
    <property type="entry name" value="AMP_BINDING"/>
    <property type="match status" value="2"/>
</dbReference>
<dbReference type="Gene3D" id="3.40.50.12780">
    <property type="entry name" value="N-terminal domain of ligase-like"/>
    <property type="match status" value="1"/>
</dbReference>
<dbReference type="InterPro" id="IPR001466">
    <property type="entry name" value="Beta-lactam-related"/>
</dbReference>
<dbReference type="RefSeq" id="WP_190028432.1">
    <property type="nucleotide sequence ID" value="NZ_BMUU01000010.1"/>
</dbReference>
<dbReference type="InterPro" id="IPR023213">
    <property type="entry name" value="CAT-like_dom_sf"/>
</dbReference>
<proteinExistence type="predicted"/>
<dbReference type="Gene3D" id="3.30.559.30">
    <property type="entry name" value="Nonribosomal peptide synthetase, condensation domain"/>
    <property type="match status" value="3"/>
</dbReference>
<accession>A0ABQ3AHG4</accession>
<dbReference type="InterPro" id="IPR010071">
    <property type="entry name" value="AA_adenyl_dom"/>
</dbReference>
<dbReference type="CDD" id="cd17643">
    <property type="entry name" value="A_NRPS_Cytc1-like"/>
    <property type="match status" value="1"/>
</dbReference>
<sequence>MSIQESTPVQQAAQQGGRSAAEIRADLLRARLAGRRGGAAATAAAPRIPRADRGGPLPLSAGQQQMWFLNRLDPTSAEYLVPMVLRLRGTLDTGALGAALRAVSDRHEILRTRYVLSGLEPVQLIDAPAPVALPLTDLSGEGAADREALAADAVEREVTTPFDLAAEWPVRARLIRLAEDEHVLAVVFHHIACDAWSTRIFAGELSTLYASLARGEEPALVPLDVQYADYAAWQSEQLSGPRLEQELAHWRERLAGALPAELPTDRPRPAVRDTAGADVRFAFPERLAGRVHELAGAHGTTPFAVLLTAFQVLVARYTGQSDVPVGTVVSGRSRPELQPLIGYGINTLVMRGSWADDPGFGELLGRTRSAVLDAFDHQDVPFARLVDELQPERDMSRTPLHQVAFTLHEQRLDAFALPGLSVEQYERADRVAKYELTLQIEEGADGSLGGALNYATALFDRATVERMTGHFLRLLEEATADPALPVSRLRILGETELAVVTGALSGHRPGTPVDRCVHEVFEEQAAATPDALAVTAGETSLTYRELNERANRIAHHLRALGAGPERLVGLCLERGIELLPALLGILKSGAGYLPLDPANPADRLAYVLSDAGAHLVVASRATAPALRDADNAELVLLDRDSALIEGRPASDPEPLAGPGSTIYVIYTSGSTGRPKGVVLEHGNVTRLLTTAHEHYAFTPDDVWTMFHSYAFDVSVFEMWGALLHGGRLVVVGQDVTRSPSDFLDLLVSERVTVLSQTPTAFRSLVTAAGAGDPRIGELALRAVVFAGEKLEVPELRPWLDRVGPDGPALVNMYGITETTVHTTYYRIGEGDFEPLAGNRVGHPLSDLSVYLLDAAGNPAPLGVPGEIHVGGPGVARGYLGRPELTAERFVPDPFGPPGARLYRSGDAARRLPDGSLEFIGRIDSQVKIRGYRVELGEIAHALLDHPGVGEALVRVRADSGEKQLVGYLVESAPGSLPEPGELRTLLRRTLPEYMLPAAFVTLEAIPLTVNGKLDHRALPAPDTRALRGGSAYTAPRTPDEERVAAVWTEVLGVDRVGVEDSFFDLGGDSIRAIALVGALREAGYDVAVRDVFDFRTVAQLCESVTGRPALAPGTGTVEPFALIGASDRTLLPAGVTDAYPLSQMQLGMVVEMLADTSRNLYHNVSTFKIRDEAPFDAEAFHAAGRIVTARHEVLRTSIDLTGYSQPLQLVHAEAEMPLGHSDLTGLDAAAVDRALRAFTVRERADVFDLAVPSLMRFHAHLTDDPGGWWISVTECHPILEGWGHHSLLMELVECYRELRDGREPAPFDAPAVRFADFVAGELTALESAEDRAYWQAVVEEHAPLRLPEGWGDGPGLPRETVQAAITWTDLEDGLRRLAARARTSLKSVMVATHLAVMSRLTDEEAFHTGLVCDARPELLGADRVLGMYLNTLPFAHDRSARTWTELVQQVFAREVGLWGHRRYPMAAIQRAWGGSRRLLDVYFNYQDFRQVDAGLVDHEGGIDDSPSEFPLTVSSRVGHIIVTADSHLVNQENAGRLVAMYRRVLEEMAADPDGDATIDLLAEEERTRLLRDWNATSVARDASPAHALFAARAAAAPDAVALSYAGRDFTYGWLQERSDAYARRLAALGAGPESVVGMLLDRTPELVAAMLGAWKTGASYVPLDPAFPADRIGYVLADAGAGPVVTAAAHAPVLEGVHDGPRLVHDLPWPEPAKAAPVPEPGAADNLAYTIYTSGSTGRPKGVGIAHAALANLLLAMAEELGSTATDVWLSLTSVSFDISGLELFLPLVTGGRLVLADGLETKDGAALARLVQGHGITHVQATPSGWNLLLRSGFAWAPVTALTGGEALPAELAAELRARVSRLVNVYGPTETTIWSTGWEVPDEAGRISIGRPIANNTVYVLDALMRPVPVGVPGELYIGGSGLARGYRGLPGRTAASFVPDPFGAAPGARLYRTGDVVRMRTDGTLLYVGRADNQVKIRGVRIEPGEIEAALAGLDGVAHSAVAVREDTPGDKRLIAYVVPAGADAPQPSELRRRLADVLPEALLPSAFVVLDALPLNAAGKIDRRALPAPEQDALATGAYVAPRTPAEEHLAALWAEVLGLDRVGVEDSFFDLGGDSLRAINLVGTLRAAGYDIAVRDVFEHRSVAGLTAAVAERPVLTDGITAVAPFALIGAEDRGLLPDRLTDAYPASQLQLGMLVEMLADTGGATYHQCVSIRVTDDRPFDEAALRSAVERVTARHDVLRTSFDLVGFSVPMQLVHERVEVPVRVVDLRDDDAAAQESALAAFLAAERGDRFDVTRAPLLRIAAHLESDTAWRVTFSQPHAITQGWGQFALLTELVDCYREIRDAASDTAPHHAPAVRYADFVAGELESLNSGADSAYWKAVTAGYAPLRLPAGWGEEGERRTHVVPVRLADLEQPLRAFASRSRVSLKSVLLAAHLKVMSQLTEEPSFHTGLVVDARPEVLGADRVLGMYLNTLPFAHDRTARTWDELVQRVFAREVDLWSHRRYPMAAIQREAPGAERQIDVLFNYHDLRIFNSERIDAASSVGETTTEFALSVATGGEGLNLTADSRVLSRAHGERIAAMYRTVLASMAASPLGDPRATYLDERERELLDGWTETGRAPEWVAVEERLDRFAAAHPRRVALTADGAALSYAETAAAANRLAHQLRALGVGPDTVVAIHARRSPATVLAVLAVLKAGGAYLPLDPELPAERLAYMAKDSGARVLLTEHGLEGVELTTLRLDATQTWADRPATTPLPLAEPDHLAYVIYTSGSTGLPKGVQVTRRGMANHLLAKVEDLALTEADSVVQNASMAFDISVWQMLSAFVVGGRTRVVGASAAVDPEALFRRTAAERITVLEVVPSLLRAALDAWDAGLIGLELPHLRRLLVTGEALPPDLCRRWFARFPEVAMVNAYGPTECSDDITHAVLRCGDPVGEARVTIGRPVRNTRLHILDADMAPVPVGVPGELYAGGLGVARGYGGRASLTAERFLPDPFGPAGGRLYRTGDVAAWNADGSIEFLGRVDHQVKVRGVRIELGEIEAALTALDTVADAAVAVRRGPLGHEQLIGYLVSADGTAPDPAALRERLARVLPEAMIPAGYVTLPALPLTPNGKVDRKALPEPAVWTGGDRPHSAPRTGTERRIAAIWSAVLGIERIGREDGFFKLGGDSILVIQVISAARRAGLALSLFLLYQHDTLAALAAAVDAARVPVAPGPDRTVDPEAVLAALAASGVPGASLAVIEGGELVALDGIGTLATGSAEPVTPDTLFQAGSWGKHVTAVAVLRLVDEGVLDLDAEANAYLRTWRLPEAERPVTVRQLLSHLAGLAETPRQGVRKGEPVPELLGLLRRTAVPELAPGAGFRKSNAHYSVLEQLLVDVTGEPFEALMRRLVFDPLAMSGSSFDQAFPERSRRPVALGHDERGVPLEGGWLIQPERAAAGLWTTAADMARLELELRRSYLGRPLALLSPGGAKELLTPHSDSFYGLGTIVDAGGDDVEYGHGGSPGGYQAVSMCRLHRGSGLVVLTNGEFNDRVLKAVGADRT</sequence>
<evidence type="ECO:0000256" key="3">
    <source>
        <dbReference type="ARBA" id="ARBA00022553"/>
    </source>
</evidence>